<sequence length="123" mass="13931">MYSSLFLAFCRGFHAISSAPGRRVLQKAEKARSCLKLVQIDVSKRSGTKVENQIETFYRRLRVTNNGCDTRGKRIATNVHVMFFASPSRLRRLPPCSQASTIKHPIPNRDLEGSVTEERRALP</sequence>
<proteinExistence type="predicted"/>
<dbReference type="EMBL" id="GHJT01007943">
    <property type="protein sequence ID" value="MOY41914.1"/>
    <property type="molecule type" value="Transcribed_RNA"/>
</dbReference>
<name>A0A4D5RYN3_IXOSC</name>
<feature type="compositionally biased region" description="Basic and acidic residues" evidence="1">
    <location>
        <begin position="107"/>
        <end position="123"/>
    </location>
</feature>
<evidence type="ECO:0000313" key="2">
    <source>
        <dbReference type="EMBL" id="MOY41914.1"/>
    </source>
</evidence>
<feature type="region of interest" description="Disordered" evidence="1">
    <location>
        <begin position="96"/>
        <end position="123"/>
    </location>
</feature>
<accession>A0A4D5RYN3</accession>
<dbReference type="AlphaFoldDB" id="A0A4D5RYN3"/>
<reference evidence="2" key="1">
    <citation type="submission" date="2019-04" db="EMBL/GenBank/DDBJ databases">
        <title>An insight into the mialome of Ixodes scapularis.</title>
        <authorList>
            <person name="Ribeiro J.M."/>
            <person name="Mather T.N."/>
            <person name="Karim S."/>
        </authorList>
    </citation>
    <scope>NUCLEOTIDE SEQUENCE</scope>
</reference>
<evidence type="ECO:0000256" key="1">
    <source>
        <dbReference type="SAM" id="MobiDB-lite"/>
    </source>
</evidence>
<protein>
    <submittedName>
        <fullName evidence="2">Uncharacterized protein</fullName>
    </submittedName>
</protein>
<organism evidence="2">
    <name type="scientific">Ixodes scapularis</name>
    <name type="common">Black-legged tick</name>
    <name type="synonym">Deer tick</name>
    <dbReference type="NCBI Taxonomy" id="6945"/>
    <lineage>
        <taxon>Eukaryota</taxon>
        <taxon>Metazoa</taxon>
        <taxon>Ecdysozoa</taxon>
        <taxon>Arthropoda</taxon>
        <taxon>Chelicerata</taxon>
        <taxon>Arachnida</taxon>
        <taxon>Acari</taxon>
        <taxon>Parasitiformes</taxon>
        <taxon>Ixodida</taxon>
        <taxon>Ixodoidea</taxon>
        <taxon>Ixodidae</taxon>
        <taxon>Ixodinae</taxon>
        <taxon>Ixodes</taxon>
    </lineage>
</organism>